<protein>
    <submittedName>
        <fullName evidence="2">Uncharacterized protein</fullName>
    </submittedName>
</protein>
<feature type="transmembrane region" description="Helical" evidence="1">
    <location>
        <begin position="66"/>
        <end position="83"/>
    </location>
</feature>
<evidence type="ECO:0000313" key="3">
    <source>
        <dbReference type="Proteomes" id="UP000008820"/>
    </source>
</evidence>
<dbReference type="Proteomes" id="UP000008820">
    <property type="component" value="Chromosome 3"/>
</dbReference>
<feature type="transmembrane region" description="Helical" evidence="1">
    <location>
        <begin position="395"/>
        <end position="415"/>
    </location>
</feature>
<evidence type="ECO:0000313" key="2">
    <source>
        <dbReference type="EnsemblMetazoa" id="AAEL017009-PA"/>
    </source>
</evidence>
<reference evidence="2" key="2">
    <citation type="submission" date="2021-02" db="UniProtKB">
        <authorList>
            <consortium name="EnsemblMetazoa"/>
        </authorList>
    </citation>
    <scope>IDENTIFICATION</scope>
    <source>
        <strain evidence="2">LVP_AGWG</strain>
    </source>
</reference>
<proteinExistence type="predicted"/>
<feature type="transmembrane region" description="Helical" evidence="1">
    <location>
        <begin position="95"/>
        <end position="117"/>
    </location>
</feature>
<keyword evidence="1" id="KW-0472">Membrane</keyword>
<keyword evidence="1" id="KW-1133">Transmembrane helix</keyword>
<feature type="transmembrane region" description="Helical" evidence="1">
    <location>
        <begin position="156"/>
        <end position="178"/>
    </location>
</feature>
<dbReference type="EnsemblMetazoa" id="AAEL017009-RA">
    <property type="protein sequence ID" value="AAEL017009-PA"/>
    <property type="gene ID" value="AAEL017009"/>
</dbReference>
<dbReference type="VEuPathDB" id="VectorBase:AAEL017009"/>
<feature type="transmembrane region" description="Helical" evidence="1">
    <location>
        <begin position="198"/>
        <end position="230"/>
    </location>
</feature>
<feature type="transmembrane region" description="Helical" evidence="1">
    <location>
        <begin position="291"/>
        <end position="318"/>
    </location>
</feature>
<dbReference type="InParanoid" id="A0A1S4G5F3"/>
<dbReference type="AlphaFoldDB" id="A0A1S4G5F3"/>
<sequence length="425" mass="48592">MFTKIGYGWRWVCVRWTAKIMQQISYFWSDKGPAGDCFWWLDVLLLLGGIHSESTATWAHERKIRIICRCLFAYHAVAFVLQLNDALYEEKKAALVVWELMKVIFIFVAYLKVVLVVQLKGSIATLRQFIRSNHICSGDIEYDELEQNKFNKIVRITIQVVFVLIIIDTLILSVPNFSNNDLLKLPHLLALTGMFPSYILKILLTSCLGISVIPKYFACTACVGAVLIGMRTRLRILAHRFEHISQQDFTSEEKAFECVNRDIQEALAQHLEYWSHLKAMKIMVSKTFLKVHYFSIVAIGSLIYVCCAMGVNGVTFVIGAGTVSFLMEYYLLCHLVDLLQDEADSIGYHIFRICAQIPYNSELRSEYVQLRTTLMIVWINTRNGISLNCLGLFEITTFTFVTLIDAAYSVLMFLIKMGKIVDTDG</sequence>
<keyword evidence="1" id="KW-0812">Transmembrane</keyword>
<dbReference type="OrthoDB" id="7726730at2759"/>
<keyword evidence="3" id="KW-1185">Reference proteome</keyword>
<gene>
    <name evidence="2" type="primary">23687429</name>
</gene>
<name>A0A1S4G5F3_AEDAE</name>
<organism evidence="2 3">
    <name type="scientific">Aedes aegypti</name>
    <name type="common">Yellowfever mosquito</name>
    <name type="synonym">Culex aegypti</name>
    <dbReference type="NCBI Taxonomy" id="7159"/>
    <lineage>
        <taxon>Eukaryota</taxon>
        <taxon>Metazoa</taxon>
        <taxon>Ecdysozoa</taxon>
        <taxon>Arthropoda</taxon>
        <taxon>Hexapoda</taxon>
        <taxon>Insecta</taxon>
        <taxon>Pterygota</taxon>
        <taxon>Neoptera</taxon>
        <taxon>Endopterygota</taxon>
        <taxon>Diptera</taxon>
        <taxon>Nematocera</taxon>
        <taxon>Culicoidea</taxon>
        <taxon>Culicidae</taxon>
        <taxon>Culicinae</taxon>
        <taxon>Aedini</taxon>
        <taxon>Aedes</taxon>
        <taxon>Stegomyia</taxon>
    </lineage>
</organism>
<evidence type="ECO:0000256" key="1">
    <source>
        <dbReference type="SAM" id="Phobius"/>
    </source>
</evidence>
<accession>A0A1S4G5F3</accession>
<reference evidence="2 3" key="1">
    <citation type="submission" date="2017-06" db="EMBL/GenBank/DDBJ databases">
        <title>Aedes aegypti genome working group (AGWG) sequencing and assembly.</title>
        <authorList>
            <consortium name="Aedes aegypti Genome Working Group (AGWG)"/>
            <person name="Matthews B.J."/>
        </authorList>
    </citation>
    <scope>NUCLEOTIDE SEQUENCE [LARGE SCALE GENOMIC DNA]</scope>
    <source>
        <strain evidence="2 3">LVP_AGWG</strain>
    </source>
</reference>